<proteinExistence type="predicted"/>
<feature type="domain" description="MobA/VirD2-like nuclease" evidence="1">
    <location>
        <begin position="61"/>
        <end position="172"/>
    </location>
</feature>
<organism evidence="2 3">
    <name type="scientific">Runella defluvii</name>
    <dbReference type="NCBI Taxonomy" id="370973"/>
    <lineage>
        <taxon>Bacteria</taxon>
        <taxon>Pseudomonadati</taxon>
        <taxon>Bacteroidota</taxon>
        <taxon>Cytophagia</taxon>
        <taxon>Cytophagales</taxon>
        <taxon>Spirosomataceae</taxon>
        <taxon>Runella</taxon>
    </lineage>
</organism>
<dbReference type="EMBL" id="JACIBY010000022">
    <property type="protein sequence ID" value="MBB3841904.1"/>
    <property type="molecule type" value="Genomic_DNA"/>
</dbReference>
<comment type="caution">
    <text evidence="2">The sequence shown here is derived from an EMBL/GenBank/DDBJ whole genome shotgun (WGS) entry which is preliminary data.</text>
</comment>
<keyword evidence="3" id="KW-1185">Reference proteome</keyword>
<evidence type="ECO:0000313" key="3">
    <source>
        <dbReference type="Proteomes" id="UP000541352"/>
    </source>
</evidence>
<dbReference type="InterPro" id="IPR005094">
    <property type="entry name" value="Endonuclease_MobA/VirD2"/>
</dbReference>
<evidence type="ECO:0000313" key="2">
    <source>
        <dbReference type="EMBL" id="MBB3841904.1"/>
    </source>
</evidence>
<name>A0A7W6ETL6_9BACT</name>
<dbReference type="Pfam" id="PF03432">
    <property type="entry name" value="Relaxase"/>
    <property type="match status" value="1"/>
</dbReference>
<accession>A0A7W6ETL6</accession>
<evidence type="ECO:0000259" key="1">
    <source>
        <dbReference type="Pfam" id="PF03432"/>
    </source>
</evidence>
<protein>
    <recommendedName>
        <fullName evidence="1">MobA/VirD2-like nuclease domain-containing protein</fullName>
    </recommendedName>
</protein>
<dbReference type="AlphaFoldDB" id="A0A7W6ETL6"/>
<sequence length="208" mass="24306">MIGKVASIGTSFLGTLEYCYYTTRPNRSLDRSQVRGELVYFQHVPVSTVNDSRQEQGAKEIFLNLEKMAERMQRTAGMNRRIEKPVWHQAFSFPVGEKVDTETMAEICQLFAQRFGMENNQLVAFRHADKDHDHFHIIANRISLDGKNTAKTRFNFLEMGRFCREMEQHYELTPTTQMKRVTWKEQQSADTKDVTETINSKRLKVRFG</sequence>
<dbReference type="Proteomes" id="UP000541352">
    <property type="component" value="Unassembled WGS sequence"/>
</dbReference>
<dbReference type="RefSeq" id="WP_183979876.1">
    <property type="nucleotide sequence ID" value="NZ_JACIBY010000022.1"/>
</dbReference>
<reference evidence="2 3" key="1">
    <citation type="submission" date="2020-08" db="EMBL/GenBank/DDBJ databases">
        <title>Genomic Encyclopedia of Type Strains, Phase IV (KMG-IV): sequencing the most valuable type-strain genomes for metagenomic binning, comparative biology and taxonomic classification.</title>
        <authorList>
            <person name="Goeker M."/>
        </authorList>
    </citation>
    <scope>NUCLEOTIDE SEQUENCE [LARGE SCALE GENOMIC DNA]</scope>
    <source>
        <strain evidence="2 3">DSM 17976</strain>
    </source>
</reference>
<gene>
    <name evidence="2" type="ORF">FHS57_005933</name>
</gene>